<dbReference type="Proteomes" id="UP000245591">
    <property type="component" value="Unassembled WGS sequence"/>
</dbReference>
<dbReference type="AlphaFoldDB" id="A0A2U1JAV2"/>
<dbReference type="PANTHER" id="PTHR11504:SF0">
    <property type="entry name" value="CYTOCHROME C OXIDASE SUBUNIT"/>
    <property type="match status" value="1"/>
</dbReference>
<dbReference type="PIRSF" id="PIRSF000277">
    <property type="entry name" value="COX6A1"/>
    <property type="match status" value="1"/>
</dbReference>
<keyword evidence="3" id="KW-0809">Transit peptide</keyword>
<dbReference type="GO" id="GO:0030234">
    <property type="term" value="F:enzyme regulator activity"/>
    <property type="evidence" value="ECO:0007669"/>
    <property type="project" value="TreeGrafter"/>
</dbReference>
<keyword evidence="2" id="KW-0999">Mitochondrion inner membrane</keyword>
<dbReference type="InterPro" id="IPR001349">
    <property type="entry name" value="Cyt_c_oxidase_su6a"/>
</dbReference>
<proteinExistence type="inferred from homology"/>
<dbReference type="Pfam" id="PF02046">
    <property type="entry name" value="COX6A"/>
    <property type="match status" value="1"/>
</dbReference>
<evidence type="ECO:0000256" key="2">
    <source>
        <dbReference type="ARBA" id="ARBA00022792"/>
    </source>
</evidence>
<accession>A0A2U1JAV2</accession>
<keyword evidence="5" id="KW-0472">Membrane</keyword>
<dbReference type="SUPFAM" id="SSF81411">
    <property type="entry name" value="Mitochondrial cytochrome c oxidase subunit VIa"/>
    <property type="match status" value="1"/>
</dbReference>
<comment type="subcellular location">
    <subcellularLocation>
        <location evidence="1">Mitochondrion inner membrane</location>
    </subcellularLocation>
</comment>
<keyword evidence="8" id="KW-1185">Reference proteome</keyword>
<evidence type="ECO:0000256" key="6">
    <source>
        <dbReference type="RuleBase" id="RU004396"/>
    </source>
</evidence>
<dbReference type="Gene3D" id="4.10.95.10">
    <property type="entry name" value="Cytochrome c oxidase, subunit VIa"/>
    <property type="match status" value="1"/>
</dbReference>
<evidence type="ECO:0008006" key="9">
    <source>
        <dbReference type="Google" id="ProtNLM"/>
    </source>
</evidence>
<comment type="similarity">
    <text evidence="6">Belongs to the cytochrome c oxidase subunit 6A family.</text>
</comment>
<name>A0A2U1JAV2_SMIAN</name>
<evidence type="ECO:0000313" key="7">
    <source>
        <dbReference type="EMBL" id="PWA02250.1"/>
    </source>
</evidence>
<reference evidence="7 8" key="1">
    <citation type="journal article" date="2018" name="MBio">
        <title>Comparative Genomics Reveals the Core Gene Toolbox for the Fungus-Insect Symbiosis.</title>
        <authorList>
            <person name="Wang Y."/>
            <person name="Stata M."/>
            <person name="Wang W."/>
            <person name="Stajich J.E."/>
            <person name="White M.M."/>
            <person name="Moncalvo J.M."/>
        </authorList>
    </citation>
    <scope>NUCLEOTIDE SEQUENCE [LARGE SCALE GENOMIC DNA]</scope>
    <source>
        <strain evidence="7 8">AUS-126-30</strain>
    </source>
</reference>
<gene>
    <name evidence="7" type="ORF">BB558_001616</name>
</gene>
<comment type="caution">
    <text evidence="7">The sequence shown here is derived from an EMBL/GenBank/DDBJ whole genome shotgun (WGS) entry which is preliminary data.</text>
</comment>
<evidence type="ECO:0000256" key="5">
    <source>
        <dbReference type="ARBA" id="ARBA00023136"/>
    </source>
</evidence>
<dbReference type="GO" id="GO:0005743">
    <property type="term" value="C:mitochondrial inner membrane"/>
    <property type="evidence" value="ECO:0007669"/>
    <property type="project" value="UniProtKB-SubCell"/>
</dbReference>
<sequence>MSFVSAIKRGSSIPQRILARRTYSSALTREEINATKTEAAAGLDTWKKVSLYVTIPLCLVFGVIATKEEMEHIHHTNEHPPELVPYKFMNVHTKDFPWGNGKHTLFFNPVFNPLSK</sequence>
<organism evidence="7 8">
    <name type="scientific">Smittium angustum</name>
    <dbReference type="NCBI Taxonomy" id="133377"/>
    <lineage>
        <taxon>Eukaryota</taxon>
        <taxon>Fungi</taxon>
        <taxon>Fungi incertae sedis</taxon>
        <taxon>Zoopagomycota</taxon>
        <taxon>Kickxellomycotina</taxon>
        <taxon>Harpellomycetes</taxon>
        <taxon>Harpellales</taxon>
        <taxon>Legeriomycetaceae</taxon>
        <taxon>Smittium</taxon>
    </lineage>
</organism>
<dbReference type="EMBL" id="MBFU01000091">
    <property type="protein sequence ID" value="PWA02250.1"/>
    <property type="molecule type" value="Genomic_DNA"/>
</dbReference>
<dbReference type="PANTHER" id="PTHR11504">
    <property type="entry name" value="CYTOCHROME C OXIDASE POLYPEPTIDE VIA"/>
    <property type="match status" value="1"/>
</dbReference>
<evidence type="ECO:0000256" key="4">
    <source>
        <dbReference type="ARBA" id="ARBA00023128"/>
    </source>
</evidence>
<dbReference type="GO" id="GO:0006123">
    <property type="term" value="P:mitochondrial electron transport, cytochrome c to oxygen"/>
    <property type="evidence" value="ECO:0007669"/>
    <property type="project" value="TreeGrafter"/>
</dbReference>
<evidence type="ECO:0000256" key="3">
    <source>
        <dbReference type="ARBA" id="ARBA00022946"/>
    </source>
</evidence>
<protein>
    <recommendedName>
        <fullName evidence="9">Cytochrome c oxidase subunit</fullName>
    </recommendedName>
</protein>
<keyword evidence="4" id="KW-0496">Mitochondrion</keyword>
<evidence type="ECO:0000313" key="8">
    <source>
        <dbReference type="Proteomes" id="UP000245591"/>
    </source>
</evidence>
<evidence type="ECO:0000256" key="1">
    <source>
        <dbReference type="ARBA" id="ARBA00004273"/>
    </source>
</evidence>
<dbReference type="InterPro" id="IPR036418">
    <property type="entry name" value="Cyt_c_oxidase_su6a_sf"/>
</dbReference>